<dbReference type="GO" id="GO:0007155">
    <property type="term" value="P:cell adhesion"/>
    <property type="evidence" value="ECO:0007669"/>
    <property type="project" value="UniProtKB-KW"/>
</dbReference>
<feature type="non-terminal residue" evidence="8">
    <location>
        <position position="1"/>
    </location>
</feature>
<keyword evidence="9" id="KW-1185">Reference proteome</keyword>
<dbReference type="AlphaFoldDB" id="A0A8J2PSU0"/>
<evidence type="ECO:0000256" key="5">
    <source>
        <dbReference type="ARBA" id="ARBA00022989"/>
    </source>
</evidence>
<evidence type="ECO:0000256" key="3">
    <source>
        <dbReference type="ARBA" id="ARBA00022692"/>
    </source>
</evidence>
<comment type="similarity">
    <text evidence="2">Belongs to the ninjurin family.</text>
</comment>
<accession>A0A8J2PSU0</accession>
<evidence type="ECO:0000256" key="2">
    <source>
        <dbReference type="ARBA" id="ARBA00008141"/>
    </source>
</evidence>
<comment type="subcellular location">
    <subcellularLocation>
        <location evidence="1">Membrane</location>
        <topology evidence="1">Multi-pass membrane protein</topology>
    </subcellularLocation>
</comment>
<reference evidence="8" key="1">
    <citation type="submission" date="2021-06" db="EMBL/GenBank/DDBJ databases">
        <authorList>
            <person name="Hodson N. C."/>
            <person name="Mongue J. A."/>
            <person name="Jaron S. K."/>
        </authorList>
    </citation>
    <scope>NUCLEOTIDE SEQUENCE</scope>
</reference>
<sequence>VTTGISILYIGTLNINKEKHCNRANILNNLITVQIFLISVINIVISAFGIEQVNLHNADVLKQKEAREASRLISANHTVMVFNDSKL</sequence>
<dbReference type="InterPro" id="IPR007007">
    <property type="entry name" value="Ninjurin"/>
</dbReference>
<comment type="caution">
    <text evidence="8">The sequence shown here is derived from an EMBL/GenBank/DDBJ whole genome shotgun (WGS) entry which is preliminary data.</text>
</comment>
<evidence type="ECO:0000256" key="6">
    <source>
        <dbReference type="ARBA" id="ARBA00023136"/>
    </source>
</evidence>
<protein>
    <recommendedName>
        <fullName evidence="10">Ninjurin 2</fullName>
    </recommendedName>
</protein>
<dbReference type="OrthoDB" id="6114058at2759"/>
<evidence type="ECO:0000313" key="9">
    <source>
        <dbReference type="Proteomes" id="UP000708208"/>
    </source>
</evidence>
<evidence type="ECO:0000256" key="4">
    <source>
        <dbReference type="ARBA" id="ARBA00022889"/>
    </source>
</evidence>
<evidence type="ECO:0000256" key="1">
    <source>
        <dbReference type="ARBA" id="ARBA00004141"/>
    </source>
</evidence>
<name>A0A8J2PSU0_9HEXA</name>
<feature type="transmembrane region" description="Helical" evidence="7">
    <location>
        <begin position="26"/>
        <end position="50"/>
    </location>
</feature>
<dbReference type="EMBL" id="CAJVCH010518397">
    <property type="protein sequence ID" value="CAG7821699.1"/>
    <property type="molecule type" value="Genomic_DNA"/>
</dbReference>
<gene>
    <name evidence="8" type="ORF">AFUS01_LOCUS32017</name>
</gene>
<dbReference type="GO" id="GO:0042246">
    <property type="term" value="P:tissue regeneration"/>
    <property type="evidence" value="ECO:0007669"/>
    <property type="project" value="InterPro"/>
</dbReference>
<organism evidence="8 9">
    <name type="scientific">Allacma fusca</name>
    <dbReference type="NCBI Taxonomy" id="39272"/>
    <lineage>
        <taxon>Eukaryota</taxon>
        <taxon>Metazoa</taxon>
        <taxon>Ecdysozoa</taxon>
        <taxon>Arthropoda</taxon>
        <taxon>Hexapoda</taxon>
        <taxon>Collembola</taxon>
        <taxon>Symphypleona</taxon>
        <taxon>Sminthuridae</taxon>
        <taxon>Allacma</taxon>
    </lineage>
</organism>
<dbReference type="Proteomes" id="UP000708208">
    <property type="component" value="Unassembled WGS sequence"/>
</dbReference>
<dbReference type="GO" id="GO:0016020">
    <property type="term" value="C:membrane"/>
    <property type="evidence" value="ECO:0007669"/>
    <property type="project" value="UniProtKB-SubCell"/>
</dbReference>
<keyword evidence="3 7" id="KW-0812">Transmembrane</keyword>
<evidence type="ECO:0008006" key="10">
    <source>
        <dbReference type="Google" id="ProtNLM"/>
    </source>
</evidence>
<keyword evidence="5 7" id="KW-1133">Transmembrane helix</keyword>
<evidence type="ECO:0000313" key="8">
    <source>
        <dbReference type="EMBL" id="CAG7821699.1"/>
    </source>
</evidence>
<dbReference type="Pfam" id="PF04923">
    <property type="entry name" value="Ninjurin"/>
    <property type="match status" value="1"/>
</dbReference>
<evidence type="ECO:0000256" key="7">
    <source>
        <dbReference type="SAM" id="Phobius"/>
    </source>
</evidence>
<keyword evidence="4" id="KW-0130">Cell adhesion</keyword>
<keyword evidence="6 7" id="KW-0472">Membrane</keyword>
<proteinExistence type="inferred from homology"/>